<reference evidence="5" key="1">
    <citation type="submission" date="2025-08" db="UniProtKB">
        <authorList>
            <consortium name="RefSeq"/>
        </authorList>
    </citation>
    <scope>IDENTIFICATION</scope>
    <source>
        <tissue evidence="5">Whole insect</tissue>
    </source>
</reference>
<evidence type="ECO:0000313" key="5">
    <source>
        <dbReference type="RefSeq" id="XP_028147196.1"/>
    </source>
</evidence>
<dbReference type="RefSeq" id="XP_028147196.1">
    <property type="nucleotide sequence ID" value="XM_028291395.1"/>
</dbReference>
<dbReference type="PRINTS" id="PR01415">
    <property type="entry name" value="ANKYRIN"/>
</dbReference>
<dbReference type="InterPro" id="IPR018272">
    <property type="entry name" value="PRANC_domain"/>
</dbReference>
<dbReference type="SUPFAM" id="SSF48403">
    <property type="entry name" value="Ankyrin repeat"/>
    <property type="match status" value="1"/>
</dbReference>
<keyword evidence="1" id="KW-0677">Repeat</keyword>
<dbReference type="PROSITE" id="PS50088">
    <property type="entry name" value="ANK_REPEAT"/>
    <property type="match status" value="8"/>
</dbReference>
<proteinExistence type="predicted"/>
<dbReference type="PROSITE" id="PS50297">
    <property type="entry name" value="ANK_REP_REGION"/>
    <property type="match status" value="6"/>
</dbReference>
<gene>
    <name evidence="5" type="primary">LOC114340623</name>
</gene>
<feature type="repeat" description="ANK" evidence="3">
    <location>
        <begin position="216"/>
        <end position="248"/>
    </location>
</feature>
<dbReference type="AlphaFoldDB" id="A0A6P7GCT2"/>
<dbReference type="InParanoid" id="A0A6P7GCT2"/>
<feature type="repeat" description="ANK" evidence="3">
    <location>
        <begin position="150"/>
        <end position="182"/>
    </location>
</feature>
<protein>
    <submittedName>
        <fullName evidence="5">Serine/threonine-protein phosphatase 6 regulatory ankyrin repeat subunit C-like</fullName>
    </submittedName>
</protein>
<dbReference type="Gene3D" id="1.25.40.20">
    <property type="entry name" value="Ankyrin repeat-containing domain"/>
    <property type="match status" value="3"/>
</dbReference>
<dbReference type="Pfam" id="PF09372">
    <property type="entry name" value="PRANC"/>
    <property type="match status" value="1"/>
</dbReference>
<dbReference type="PANTHER" id="PTHR24198:SF165">
    <property type="entry name" value="ANKYRIN REPEAT-CONTAINING PROTEIN-RELATED"/>
    <property type="match status" value="1"/>
</dbReference>
<feature type="repeat" description="ANK" evidence="3">
    <location>
        <begin position="183"/>
        <end position="215"/>
    </location>
</feature>
<organism evidence="5">
    <name type="scientific">Diabrotica virgifera virgifera</name>
    <name type="common">western corn rootworm</name>
    <dbReference type="NCBI Taxonomy" id="50390"/>
    <lineage>
        <taxon>Eukaryota</taxon>
        <taxon>Metazoa</taxon>
        <taxon>Ecdysozoa</taxon>
        <taxon>Arthropoda</taxon>
        <taxon>Hexapoda</taxon>
        <taxon>Insecta</taxon>
        <taxon>Pterygota</taxon>
        <taxon>Neoptera</taxon>
        <taxon>Endopterygota</taxon>
        <taxon>Coleoptera</taxon>
        <taxon>Polyphaga</taxon>
        <taxon>Cucujiformia</taxon>
        <taxon>Chrysomeloidea</taxon>
        <taxon>Chrysomelidae</taxon>
        <taxon>Galerucinae</taxon>
        <taxon>Diabroticina</taxon>
        <taxon>Diabroticites</taxon>
        <taxon>Diabrotica</taxon>
    </lineage>
</organism>
<feature type="repeat" description="ANK" evidence="3">
    <location>
        <begin position="47"/>
        <end position="79"/>
    </location>
</feature>
<feature type="repeat" description="ANK" evidence="3">
    <location>
        <begin position="250"/>
        <end position="282"/>
    </location>
</feature>
<dbReference type="InterPro" id="IPR036770">
    <property type="entry name" value="Ankyrin_rpt-contain_sf"/>
</dbReference>
<name>A0A6P7GCT2_DIAVI</name>
<feature type="domain" description="PRANC" evidence="4">
    <location>
        <begin position="421"/>
        <end position="520"/>
    </location>
</feature>
<dbReference type="Pfam" id="PF12796">
    <property type="entry name" value="Ank_2"/>
    <property type="match status" value="3"/>
</dbReference>
<keyword evidence="2 3" id="KW-0040">ANK repeat</keyword>
<dbReference type="InterPro" id="IPR002110">
    <property type="entry name" value="Ankyrin_rpt"/>
</dbReference>
<dbReference type="PANTHER" id="PTHR24198">
    <property type="entry name" value="ANKYRIN REPEAT AND PROTEIN KINASE DOMAIN-CONTAINING PROTEIN"/>
    <property type="match status" value="1"/>
</dbReference>
<evidence type="ECO:0000256" key="3">
    <source>
        <dbReference type="PROSITE-ProRule" id="PRU00023"/>
    </source>
</evidence>
<evidence type="ECO:0000256" key="2">
    <source>
        <dbReference type="ARBA" id="ARBA00023043"/>
    </source>
</evidence>
<feature type="repeat" description="ANK" evidence="3">
    <location>
        <begin position="282"/>
        <end position="314"/>
    </location>
</feature>
<feature type="repeat" description="ANK" evidence="3">
    <location>
        <begin position="314"/>
        <end position="346"/>
    </location>
</feature>
<sequence length="525" mass="60050">MEHSMFRRTLPSTFRIWPLHRATKCRSLCDVQQLVEGGALINEMDYDGCTALHIAVHSKLTDIVKYLVEKGADVNAIEVTRGRSPLHYATFNNDLELVRLLTESGANVQYSSTDVDIDMPILFAVEVGNREIVKYYLENGIDVDVKLGKNEMTPLHIAASRGYIKLVDYLLLNNANVHLKDLQNRSSIHHAVISGKVKIVHDIIEKGVNINDGDIFKWTPLYIACRVNYFEIVKLLFKNGAMSNLEERSRNRCPVNLATKMGRLEIVKYFIIGGVDVNGTTEQCTLLHVASRFKQFEIVKYLLENGADVNKKVQGVTPLYVAVDNLCPNVTELLILNGADLKLAEYEGESILWLALEAVRAYEPRNHTVVVKVIIKYTFLIYNFIGDFIPNSWPFFEELTQYCKDCRNEITRMNNVIIKNSTISLYQVICDTNKHNAFIKYLCNDNIKNGIQNIEDCLKDFSIYSNINPLIQLNIKKGIQRMELFKDADLAMKKFVPKLPLEIRWKILDYLDLTEIKNVIQSDLF</sequence>
<accession>A0A6P7GCT2</accession>
<evidence type="ECO:0000256" key="1">
    <source>
        <dbReference type="ARBA" id="ARBA00022737"/>
    </source>
</evidence>
<dbReference type="GO" id="GO:0005737">
    <property type="term" value="C:cytoplasm"/>
    <property type="evidence" value="ECO:0007669"/>
    <property type="project" value="TreeGrafter"/>
</dbReference>
<evidence type="ECO:0000259" key="4">
    <source>
        <dbReference type="Pfam" id="PF09372"/>
    </source>
</evidence>
<dbReference type="SMART" id="SM00248">
    <property type="entry name" value="ANK"/>
    <property type="match status" value="10"/>
</dbReference>
<feature type="repeat" description="ANK" evidence="3">
    <location>
        <begin position="81"/>
        <end position="113"/>
    </location>
</feature>